<dbReference type="AlphaFoldDB" id="A0A245ZJJ7"/>
<reference evidence="2 3" key="1">
    <citation type="submission" date="2017-03" db="EMBL/GenBank/DDBJ databases">
        <title>Genome sequence of Sphingomonas mucosissima DSM 17494.</title>
        <authorList>
            <person name="Poehlein A."/>
            <person name="Wuebbeler J.H."/>
            <person name="Steinbuechel A."/>
            <person name="Daniel R."/>
        </authorList>
    </citation>
    <scope>NUCLEOTIDE SEQUENCE [LARGE SCALE GENOMIC DNA]</scope>
    <source>
        <strain evidence="2 3">DSM 17494</strain>
    </source>
</reference>
<accession>A0A245ZJJ7</accession>
<gene>
    <name evidence="2" type="ORF">SPMU_23410</name>
</gene>
<dbReference type="PANTHER" id="PTHR36109:SF2">
    <property type="entry name" value="MEMBRANE PROTEIN"/>
    <property type="match status" value="1"/>
</dbReference>
<evidence type="ECO:0000313" key="3">
    <source>
        <dbReference type="Proteomes" id="UP000197783"/>
    </source>
</evidence>
<feature type="region of interest" description="Disordered" evidence="1">
    <location>
        <begin position="1"/>
        <end position="114"/>
    </location>
</feature>
<sequence>MTDRDRGSFGQGGAGRGPLDRPVDALDGHDDPNRGPLDRAANTVTGSSGGVNAAMGRASDALTGHDDPNRGPLDRAANAVTGHGGGAAAAVGAASTGHSDHGETRTVSAMFDSQADAERAVSELRREGVSDSALSVIAQSKGTMTTRGGDGEVTDEEHTNLLRGILGGGAAGAGLGVLALAIPGVGPLAALGAIAASAVPEAMAIGAVAGAAAGTFNEALKKHGIDDEDASYYGGHLKDGGVLITAQTTGADAERIRETMYRLGGHSASRARTSAL</sequence>
<proteinExistence type="predicted"/>
<dbReference type="EMBL" id="NBBJ01000003">
    <property type="protein sequence ID" value="OWK29919.1"/>
    <property type="molecule type" value="Genomic_DNA"/>
</dbReference>
<dbReference type="PANTHER" id="PTHR36109">
    <property type="entry name" value="MEMBRANE PROTEIN-RELATED"/>
    <property type="match status" value="1"/>
</dbReference>
<comment type="caution">
    <text evidence="2">The sequence shown here is derived from an EMBL/GenBank/DDBJ whole genome shotgun (WGS) entry which is preliminary data.</text>
</comment>
<evidence type="ECO:0008006" key="4">
    <source>
        <dbReference type="Google" id="ProtNLM"/>
    </source>
</evidence>
<feature type="compositionally biased region" description="Low complexity" evidence="1">
    <location>
        <begin position="88"/>
        <end position="97"/>
    </location>
</feature>
<name>A0A245ZJJ7_9SPHN</name>
<evidence type="ECO:0000256" key="1">
    <source>
        <dbReference type="SAM" id="MobiDB-lite"/>
    </source>
</evidence>
<organism evidence="2 3">
    <name type="scientific">Sphingomonas mucosissima</name>
    <dbReference type="NCBI Taxonomy" id="370959"/>
    <lineage>
        <taxon>Bacteria</taxon>
        <taxon>Pseudomonadati</taxon>
        <taxon>Pseudomonadota</taxon>
        <taxon>Alphaproteobacteria</taxon>
        <taxon>Sphingomonadales</taxon>
        <taxon>Sphingomonadaceae</taxon>
        <taxon>Sphingomonas</taxon>
    </lineage>
</organism>
<keyword evidence="3" id="KW-1185">Reference proteome</keyword>
<dbReference type="Proteomes" id="UP000197783">
    <property type="component" value="Unassembled WGS sequence"/>
</dbReference>
<feature type="compositionally biased region" description="Basic and acidic residues" evidence="1">
    <location>
        <begin position="63"/>
        <end position="73"/>
    </location>
</feature>
<protein>
    <recommendedName>
        <fullName evidence="4">DUF1269 domain-containing protein</fullName>
    </recommendedName>
</protein>
<feature type="compositionally biased region" description="Basic and acidic residues" evidence="1">
    <location>
        <begin position="18"/>
        <end position="37"/>
    </location>
</feature>
<dbReference type="InterPro" id="IPR052948">
    <property type="entry name" value="Low_temp-induced_all0457"/>
</dbReference>
<evidence type="ECO:0000313" key="2">
    <source>
        <dbReference type="EMBL" id="OWK29919.1"/>
    </source>
</evidence>